<dbReference type="AlphaFoldDB" id="A0A7Y0AYG5"/>
<dbReference type="RefSeq" id="WP_169593750.1">
    <property type="nucleotide sequence ID" value="NZ_JABBGK010000003.1"/>
</dbReference>
<evidence type="ECO:0000313" key="2">
    <source>
        <dbReference type="Proteomes" id="UP000541470"/>
    </source>
</evidence>
<sequence length="163" mass="17544">MAHIVPEDPALPHSALPDADWADRYVVLSPERSMPAIRAARLALGQSPAWVRGLLGLRNRIVAPFGLKAAEMKLGEAGAVGAFPVVSVRDDQVVLGFDDRHLNFRIVVDVAAAGAEGSSVAVTTLVDRHNLFGRLYILAVTPFHRLIVRTTLARLADPAVLSR</sequence>
<proteinExistence type="predicted"/>
<comment type="caution">
    <text evidence="1">The sequence shown here is derived from an EMBL/GenBank/DDBJ whole genome shotgun (WGS) entry which is preliminary data.</text>
</comment>
<dbReference type="EMBL" id="JABBGK010000003">
    <property type="protein sequence ID" value="NML75817.1"/>
    <property type="molecule type" value="Genomic_DNA"/>
</dbReference>
<dbReference type="Proteomes" id="UP000541470">
    <property type="component" value="Unassembled WGS sequence"/>
</dbReference>
<dbReference type="Pfam" id="PF11066">
    <property type="entry name" value="DUF2867"/>
    <property type="match status" value="1"/>
</dbReference>
<protein>
    <submittedName>
        <fullName evidence="1">DUF2867 domain-containing protein</fullName>
    </submittedName>
</protein>
<keyword evidence="2" id="KW-1185">Reference proteome</keyword>
<evidence type="ECO:0000313" key="1">
    <source>
        <dbReference type="EMBL" id="NML75817.1"/>
    </source>
</evidence>
<gene>
    <name evidence="1" type="ORF">HHL25_16925</name>
</gene>
<accession>A0A7Y0AYG5</accession>
<organism evidence="1 2">
    <name type="scientific">Rhizobium terricola</name>
    <dbReference type="NCBI Taxonomy" id="2728849"/>
    <lineage>
        <taxon>Bacteria</taxon>
        <taxon>Pseudomonadati</taxon>
        <taxon>Pseudomonadota</taxon>
        <taxon>Alphaproteobacteria</taxon>
        <taxon>Hyphomicrobiales</taxon>
        <taxon>Rhizobiaceae</taxon>
        <taxon>Rhizobium/Agrobacterium group</taxon>
        <taxon>Rhizobium</taxon>
    </lineage>
</organism>
<dbReference type="InterPro" id="IPR021295">
    <property type="entry name" value="DUF2867"/>
</dbReference>
<reference evidence="1 2" key="1">
    <citation type="submission" date="2020-04" db="EMBL/GenBank/DDBJ databases">
        <title>Rhizobium sp. S-51 isolated from soil.</title>
        <authorList>
            <person name="Dahal R.H."/>
        </authorList>
    </citation>
    <scope>NUCLEOTIDE SEQUENCE [LARGE SCALE GENOMIC DNA]</scope>
    <source>
        <strain evidence="1 2">S-51</strain>
    </source>
</reference>
<name>A0A7Y0AYG5_9HYPH</name>